<dbReference type="PANTHER" id="PTHR33376:SF7">
    <property type="entry name" value="C4-DICARBOXYLATE-BINDING PROTEIN DCTB"/>
    <property type="match status" value="1"/>
</dbReference>
<dbReference type="InterPro" id="IPR004682">
    <property type="entry name" value="TRAP_DctP"/>
</dbReference>
<dbReference type="Gene3D" id="3.40.190.170">
    <property type="entry name" value="Bacterial extracellular solute-binding protein, family 7"/>
    <property type="match status" value="1"/>
</dbReference>
<evidence type="ECO:0000313" key="4">
    <source>
        <dbReference type="EMBL" id="SLM12983.1"/>
    </source>
</evidence>
<dbReference type="Pfam" id="PF03480">
    <property type="entry name" value="DctP"/>
    <property type="match status" value="1"/>
</dbReference>
<protein>
    <submittedName>
        <fullName evidence="4">TRAP dicarboxylate transporter, DctP subunit</fullName>
    </submittedName>
</protein>
<dbReference type="NCBIfam" id="TIGR00787">
    <property type="entry name" value="dctP"/>
    <property type="match status" value="1"/>
</dbReference>
<accession>A0A3P3XIN9</accession>
<name>A0A3P3XIN9_9SPIR</name>
<evidence type="ECO:0000256" key="3">
    <source>
        <dbReference type="ARBA" id="ARBA00022729"/>
    </source>
</evidence>
<dbReference type="GO" id="GO:0055085">
    <property type="term" value="P:transmembrane transport"/>
    <property type="evidence" value="ECO:0007669"/>
    <property type="project" value="InterPro"/>
</dbReference>
<dbReference type="PIRSF" id="PIRSF006470">
    <property type="entry name" value="DctB"/>
    <property type="match status" value="1"/>
</dbReference>
<dbReference type="GO" id="GO:0030288">
    <property type="term" value="C:outer membrane-bounded periplasmic space"/>
    <property type="evidence" value="ECO:0007669"/>
    <property type="project" value="InterPro"/>
</dbReference>
<organism evidence="4">
    <name type="scientific">uncultured spirochete</name>
    <dbReference type="NCBI Taxonomy" id="156406"/>
    <lineage>
        <taxon>Bacteria</taxon>
        <taxon>Pseudomonadati</taxon>
        <taxon>Spirochaetota</taxon>
        <taxon>Spirochaetia</taxon>
        <taxon>Spirochaetales</taxon>
        <taxon>environmental samples</taxon>
    </lineage>
</organism>
<dbReference type="InterPro" id="IPR038404">
    <property type="entry name" value="TRAP_DctP_sf"/>
</dbReference>
<sequence length="341" mass="37098">MKNWKKLLVIVVLFLCVVGDLLAEQPIVFKLAFTDPPYLKIGDLQVMHHSYAGMVAFKSALEKLSSGRIVVELYPYGRLGDANENIQQIFSGTLQGATPADGAVAPFYKDIQVFSIPYAFGSALEAYNLWDGPVGKALFDNMAKVSGLRVLAIYDNGGFRSFSNNKKPIKTAADMKGLKIRTMTIPVHMEMVKALGASPTPIAWLELYNALQTGVVDGQENSAATILGGSLQEVQKYYTLDEHFLGSAMIVTSEKWLKSLPPDLQTAIIQAGKIAEYAARGTSRANDSLALEALQKAGVQIYYPTSAEIATFKAASQQPVIDWLKKNINPSTVDTVLSALK</sequence>
<evidence type="ECO:0000256" key="1">
    <source>
        <dbReference type="ARBA" id="ARBA00009023"/>
    </source>
</evidence>
<dbReference type="AlphaFoldDB" id="A0A3P3XIN9"/>
<reference evidence="4" key="1">
    <citation type="submission" date="2017-02" db="EMBL/GenBank/DDBJ databases">
        <authorList>
            <person name="Regsiter A."/>
            <person name="William W."/>
        </authorList>
    </citation>
    <scope>NUCLEOTIDE SEQUENCE</scope>
    <source>
        <strain evidence="4">Bib</strain>
    </source>
</reference>
<dbReference type="PANTHER" id="PTHR33376">
    <property type="match status" value="1"/>
</dbReference>
<proteinExistence type="inferred from homology"/>
<keyword evidence="3" id="KW-0732">Signal</keyword>
<comment type="similarity">
    <text evidence="1">Belongs to the bacterial solute-binding protein 7 family.</text>
</comment>
<dbReference type="InterPro" id="IPR018389">
    <property type="entry name" value="DctP_fam"/>
</dbReference>
<evidence type="ECO:0000256" key="2">
    <source>
        <dbReference type="ARBA" id="ARBA00022448"/>
    </source>
</evidence>
<keyword evidence="2" id="KW-0813">Transport</keyword>
<dbReference type="EMBL" id="FWDM01000020">
    <property type="protein sequence ID" value="SLM12983.1"/>
    <property type="molecule type" value="Genomic_DNA"/>
</dbReference>
<dbReference type="NCBIfam" id="NF037995">
    <property type="entry name" value="TRAP_S1"/>
    <property type="match status" value="1"/>
</dbReference>
<gene>
    <name evidence="4" type="ORF">SPIROBIBN47_270038</name>
</gene>